<dbReference type="Proteomes" id="UP001443914">
    <property type="component" value="Unassembled WGS sequence"/>
</dbReference>
<dbReference type="PANTHER" id="PTHR11550:SF34">
    <property type="entry name" value="CTP SYNTHASE"/>
    <property type="match status" value="1"/>
</dbReference>
<keyword evidence="5" id="KW-0547">Nucleotide-binding</keyword>
<dbReference type="GO" id="GO:0042802">
    <property type="term" value="F:identical protein binding"/>
    <property type="evidence" value="ECO:0007669"/>
    <property type="project" value="TreeGrafter"/>
</dbReference>
<evidence type="ECO:0000313" key="12">
    <source>
        <dbReference type="Proteomes" id="UP001443914"/>
    </source>
</evidence>
<dbReference type="GO" id="GO:0006241">
    <property type="term" value="P:CTP biosynthetic process"/>
    <property type="evidence" value="ECO:0007669"/>
    <property type="project" value="TreeGrafter"/>
</dbReference>
<keyword evidence="6" id="KW-0067">ATP-binding</keyword>
<organism evidence="11 12">
    <name type="scientific">Saponaria officinalis</name>
    <name type="common">Common soapwort</name>
    <name type="synonym">Lychnis saponaria</name>
    <dbReference type="NCBI Taxonomy" id="3572"/>
    <lineage>
        <taxon>Eukaryota</taxon>
        <taxon>Viridiplantae</taxon>
        <taxon>Streptophyta</taxon>
        <taxon>Embryophyta</taxon>
        <taxon>Tracheophyta</taxon>
        <taxon>Spermatophyta</taxon>
        <taxon>Magnoliopsida</taxon>
        <taxon>eudicotyledons</taxon>
        <taxon>Gunneridae</taxon>
        <taxon>Pentapetalae</taxon>
        <taxon>Caryophyllales</taxon>
        <taxon>Caryophyllaceae</taxon>
        <taxon>Caryophylleae</taxon>
        <taxon>Saponaria</taxon>
    </lineage>
</organism>
<dbReference type="InterPro" id="IPR004468">
    <property type="entry name" value="CTP_synthase"/>
</dbReference>
<evidence type="ECO:0000256" key="2">
    <source>
        <dbReference type="ARBA" id="ARBA00007533"/>
    </source>
</evidence>
<evidence type="ECO:0000256" key="3">
    <source>
        <dbReference type="ARBA" id="ARBA00012291"/>
    </source>
</evidence>
<evidence type="ECO:0000313" key="11">
    <source>
        <dbReference type="EMBL" id="KAK9699919.1"/>
    </source>
</evidence>
<accession>A0AAW1JBG4</accession>
<keyword evidence="7" id="KW-0315">Glutamine amidotransferase</keyword>
<sequence length="165" mass="18350">MALSFIVVQWSLNWMNGHKELNVALCCIRWSEYLWSESIHDCQTPISLYLSDLEETTNDEGADGVSVPDGFGDTGVEGKILAAKYARENKIPWLRICLGIQTVVVEYARSILGLQDASSTDFDRDSKSAYVIFIPEGSKTHMGGTMHLGSRTTYFQVDDCTSAKL</sequence>
<keyword evidence="12" id="KW-1185">Reference proteome</keyword>
<dbReference type="SUPFAM" id="SSF52317">
    <property type="entry name" value="Class I glutamine amidotransferase-like"/>
    <property type="match status" value="1"/>
</dbReference>
<protein>
    <recommendedName>
        <fullName evidence="3">CTP synthase (glutamine hydrolyzing)</fullName>
        <ecNumber evidence="3">6.3.4.2</ecNumber>
    </recommendedName>
</protein>
<dbReference type="GO" id="GO:0005524">
    <property type="term" value="F:ATP binding"/>
    <property type="evidence" value="ECO:0007669"/>
    <property type="project" value="UniProtKB-KW"/>
</dbReference>
<dbReference type="EC" id="6.3.4.2" evidence="3"/>
<dbReference type="AlphaFoldDB" id="A0AAW1JBG4"/>
<comment type="pathway">
    <text evidence="1">Pyrimidine metabolism; CTP biosynthesis via de novo pathway; CTP from UDP: step 2/2.</text>
</comment>
<evidence type="ECO:0000256" key="6">
    <source>
        <dbReference type="ARBA" id="ARBA00022840"/>
    </source>
</evidence>
<comment type="caution">
    <text evidence="11">The sequence shown here is derived from an EMBL/GenBank/DDBJ whole genome shotgun (WGS) entry which is preliminary data.</text>
</comment>
<comment type="similarity">
    <text evidence="2">Belongs to the CTP synthase family.</text>
</comment>
<dbReference type="InterPro" id="IPR029062">
    <property type="entry name" value="Class_I_gatase-like"/>
</dbReference>
<evidence type="ECO:0000256" key="4">
    <source>
        <dbReference type="ARBA" id="ARBA00022598"/>
    </source>
</evidence>
<keyword evidence="4" id="KW-0436">Ligase</keyword>
<dbReference type="GO" id="GO:0003883">
    <property type="term" value="F:CTP synthase activity"/>
    <property type="evidence" value="ECO:0007669"/>
    <property type="project" value="UniProtKB-EC"/>
</dbReference>
<evidence type="ECO:0000256" key="1">
    <source>
        <dbReference type="ARBA" id="ARBA00005171"/>
    </source>
</evidence>
<dbReference type="InterPro" id="IPR017926">
    <property type="entry name" value="GATASE"/>
</dbReference>
<gene>
    <name evidence="11" type="ORF">RND81_08G204000</name>
</gene>
<evidence type="ECO:0000256" key="9">
    <source>
        <dbReference type="ARBA" id="ARBA00047781"/>
    </source>
</evidence>
<name>A0AAW1JBG4_SAPOF</name>
<evidence type="ECO:0000256" key="5">
    <source>
        <dbReference type="ARBA" id="ARBA00022741"/>
    </source>
</evidence>
<comment type="catalytic activity">
    <reaction evidence="9">
        <text>UTP + L-glutamine + ATP + H2O = CTP + L-glutamate + ADP + phosphate + 2 H(+)</text>
        <dbReference type="Rhea" id="RHEA:26426"/>
        <dbReference type="ChEBI" id="CHEBI:15377"/>
        <dbReference type="ChEBI" id="CHEBI:15378"/>
        <dbReference type="ChEBI" id="CHEBI:29985"/>
        <dbReference type="ChEBI" id="CHEBI:30616"/>
        <dbReference type="ChEBI" id="CHEBI:37563"/>
        <dbReference type="ChEBI" id="CHEBI:43474"/>
        <dbReference type="ChEBI" id="CHEBI:46398"/>
        <dbReference type="ChEBI" id="CHEBI:58359"/>
        <dbReference type="ChEBI" id="CHEBI:456216"/>
        <dbReference type="EC" id="6.3.4.2"/>
    </reaction>
</comment>
<proteinExistence type="inferred from homology"/>
<feature type="domain" description="Glutamine amidotransferase" evidence="10">
    <location>
        <begin position="45"/>
        <end position="152"/>
    </location>
</feature>
<dbReference type="Pfam" id="PF00117">
    <property type="entry name" value="GATase"/>
    <property type="match status" value="1"/>
</dbReference>
<dbReference type="EMBL" id="JBDFQZ010000008">
    <property type="protein sequence ID" value="KAK9699919.1"/>
    <property type="molecule type" value="Genomic_DNA"/>
</dbReference>
<dbReference type="GO" id="GO:0019856">
    <property type="term" value="P:pyrimidine nucleobase biosynthetic process"/>
    <property type="evidence" value="ECO:0007669"/>
    <property type="project" value="TreeGrafter"/>
</dbReference>
<evidence type="ECO:0000256" key="8">
    <source>
        <dbReference type="ARBA" id="ARBA00022975"/>
    </source>
</evidence>
<reference evidence="11" key="1">
    <citation type="submission" date="2024-03" db="EMBL/GenBank/DDBJ databases">
        <title>WGS assembly of Saponaria officinalis var. Norfolk2.</title>
        <authorList>
            <person name="Jenkins J."/>
            <person name="Shu S."/>
            <person name="Grimwood J."/>
            <person name="Barry K."/>
            <person name="Goodstein D."/>
            <person name="Schmutz J."/>
            <person name="Leebens-Mack J."/>
            <person name="Osbourn A."/>
        </authorList>
    </citation>
    <scope>NUCLEOTIDE SEQUENCE [LARGE SCALE GENOMIC DNA]</scope>
    <source>
        <strain evidence="11">JIC</strain>
    </source>
</reference>
<evidence type="ECO:0000259" key="10">
    <source>
        <dbReference type="Pfam" id="PF00117"/>
    </source>
</evidence>
<dbReference type="PANTHER" id="PTHR11550">
    <property type="entry name" value="CTP SYNTHASE"/>
    <property type="match status" value="1"/>
</dbReference>
<evidence type="ECO:0000256" key="7">
    <source>
        <dbReference type="ARBA" id="ARBA00022962"/>
    </source>
</evidence>
<keyword evidence="8" id="KW-0665">Pyrimidine biosynthesis</keyword>
<dbReference type="Gene3D" id="3.40.50.880">
    <property type="match status" value="1"/>
</dbReference>